<dbReference type="AlphaFoldDB" id="A0A4S4FZ03"/>
<dbReference type="SMART" id="SM00382">
    <property type="entry name" value="AAA"/>
    <property type="match status" value="1"/>
</dbReference>
<reference evidence="15 16" key="1">
    <citation type="submission" date="2019-04" db="EMBL/GenBank/DDBJ databases">
        <authorList>
            <person name="Jiang L."/>
        </authorList>
    </citation>
    <scope>NUCLEOTIDE SEQUENCE [LARGE SCALE GENOMIC DNA]</scope>
    <source>
        <strain evidence="15 16">YIM 131861</strain>
    </source>
</reference>
<dbReference type="Pfam" id="PF00005">
    <property type="entry name" value="ABC_tran"/>
    <property type="match status" value="1"/>
</dbReference>
<dbReference type="Gene3D" id="3.40.50.300">
    <property type="entry name" value="P-loop containing nucleotide triphosphate hydrolases"/>
    <property type="match status" value="1"/>
</dbReference>
<feature type="transmembrane region" description="Helical" evidence="12">
    <location>
        <begin position="260"/>
        <end position="279"/>
    </location>
</feature>
<dbReference type="OrthoDB" id="9806127at2"/>
<evidence type="ECO:0000313" key="15">
    <source>
        <dbReference type="EMBL" id="THG35601.1"/>
    </source>
</evidence>
<feature type="transmembrane region" description="Helical" evidence="12">
    <location>
        <begin position="77"/>
        <end position="95"/>
    </location>
</feature>
<evidence type="ECO:0000313" key="16">
    <source>
        <dbReference type="Proteomes" id="UP000307380"/>
    </source>
</evidence>
<dbReference type="InterPro" id="IPR027417">
    <property type="entry name" value="P-loop_NTPase"/>
</dbReference>
<comment type="subcellular location">
    <subcellularLocation>
        <location evidence="1">Cell membrane</location>
        <topology evidence="1">Multi-pass membrane protein</topology>
    </subcellularLocation>
</comment>
<keyword evidence="5 15" id="KW-0067">ATP-binding</keyword>
<evidence type="ECO:0000256" key="3">
    <source>
        <dbReference type="ARBA" id="ARBA00022692"/>
    </source>
</evidence>
<feature type="domain" description="ABC transmembrane type-1" evidence="14">
    <location>
        <begin position="80"/>
        <end position="403"/>
    </location>
</feature>
<proteinExistence type="inferred from homology"/>
<keyword evidence="4" id="KW-0547">Nucleotide-binding</keyword>
<evidence type="ECO:0000256" key="12">
    <source>
        <dbReference type="SAM" id="Phobius"/>
    </source>
</evidence>
<dbReference type="PROSITE" id="PS00211">
    <property type="entry name" value="ABC_TRANSPORTER_1"/>
    <property type="match status" value="1"/>
</dbReference>
<dbReference type="InterPro" id="IPR003439">
    <property type="entry name" value="ABC_transporter-like_ATP-bd"/>
</dbReference>
<evidence type="ECO:0000256" key="9">
    <source>
        <dbReference type="ARBA" id="ARBA00061644"/>
    </source>
</evidence>
<dbReference type="Proteomes" id="UP000307380">
    <property type="component" value="Unassembled WGS sequence"/>
</dbReference>
<dbReference type="GO" id="GO:0015421">
    <property type="term" value="F:ABC-type oligopeptide transporter activity"/>
    <property type="evidence" value="ECO:0007669"/>
    <property type="project" value="TreeGrafter"/>
</dbReference>
<keyword evidence="16" id="KW-1185">Reference proteome</keyword>
<feature type="transmembrane region" description="Helical" evidence="12">
    <location>
        <begin position="235"/>
        <end position="254"/>
    </location>
</feature>
<dbReference type="PANTHER" id="PTHR43394">
    <property type="entry name" value="ATP-DEPENDENT PERMEASE MDL1, MITOCHONDRIAL"/>
    <property type="match status" value="1"/>
</dbReference>
<sequence>MTARDDNEEALVPASVQAEVAGGEEAAPSSAAAQPPRQGGPGRGGPFGGGASLPAEKPMTFLPSAKRLIGRLKPERVPVITVTILAIIGVVFSVLGPKLLGEGTNIIFEGVVSAQMPAGATKQQVVDQLRASGNTQQADMVSAMNLTPGQGVDFHALAMVLLGVLVLYLLSSLFQWLQGYVLNGAIQRTVFRLRSDVEDKINRLPLKYFDGMQRGEVLSRVTNDMDNVSQTLQQTLSQMLTSILTVVGVVVMMFTISPLLALVALVTVPLTTLVTVVIAKRSQKMFVSQWKYTGELNARIEETFTGHALVKVFGRQREVDGLFDAKNDELFRASFGAQFVSGIIMPAMMFIGNLVYVAIAVVGGLMVAGGTLRLGDVQAFIQYSRQFAQPLSQLGSMANLLQSGVASSERIFALLDAEEESPDPVDPQTTTVDDDAGGARLAFEHVSFRYAADKPLIEDMNLVAAPGSTVAIVGPTGAGKTTLVNLIMRFYEIDSGRITLNGVDTATMTRDDLRSRMGMVLQDTWLFGGTIRENIAYGRPDASEEEIRAAAVATYVDRFVHSLPDGYDTVLDDEAGNISAGERQLVTIARAFLARPSVLILDEATSSVDTRTEVLVQQAMSALRTNRTSFVIAHRLSTIRDADVILVMEDGSIVEQGSHAELLAAGGAYYSLYNAQFQAPVDEQV</sequence>
<comment type="similarity">
    <text evidence="9">Belongs to the ABC transporter superfamily. Lipid exporter (TC 3.A.1.106) family.</text>
</comment>
<dbReference type="CDD" id="cd18547">
    <property type="entry name" value="ABC_6TM_Tm288_like"/>
    <property type="match status" value="1"/>
</dbReference>
<evidence type="ECO:0000256" key="2">
    <source>
        <dbReference type="ARBA" id="ARBA00022448"/>
    </source>
</evidence>
<dbReference type="PROSITE" id="PS50929">
    <property type="entry name" value="ABC_TM1F"/>
    <property type="match status" value="1"/>
</dbReference>
<comment type="function">
    <text evidence="8">ABC transporter involved in fatty acid import. Transmembrane domains (TMD) form a pore in the membrane and the ATP-binding domain (NBD) is responsible for energy generation.</text>
</comment>
<dbReference type="CDD" id="cd03254">
    <property type="entry name" value="ABCC_Glucan_exporter_like"/>
    <property type="match status" value="1"/>
</dbReference>
<dbReference type="InterPro" id="IPR017871">
    <property type="entry name" value="ABC_transporter-like_CS"/>
</dbReference>
<dbReference type="PROSITE" id="PS50893">
    <property type="entry name" value="ABC_TRANSPORTER_2"/>
    <property type="match status" value="1"/>
</dbReference>
<keyword evidence="2" id="KW-0813">Transport</keyword>
<dbReference type="GO" id="GO:0005886">
    <property type="term" value="C:plasma membrane"/>
    <property type="evidence" value="ECO:0007669"/>
    <property type="project" value="UniProtKB-SubCell"/>
</dbReference>
<dbReference type="RefSeq" id="WP_136423184.1">
    <property type="nucleotide sequence ID" value="NZ_SSSN01000003.1"/>
</dbReference>
<feature type="transmembrane region" description="Helical" evidence="12">
    <location>
        <begin position="354"/>
        <end position="375"/>
    </location>
</feature>
<evidence type="ECO:0000256" key="5">
    <source>
        <dbReference type="ARBA" id="ARBA00022840"/>
    </source>
</evidence>
<dbReference type="Pfam" id="PF00664">
    <property type="entry name" value="ABC_membrane"/>
    <property type="match status" value="1"/>
</dbReference>
<dbReference type="PANTHER" id="PTHR43394:SF1">
    <property type="entry name" value="ATP-BINDING CASSETTE SUB-FAMILY B MEMBER 10, MITOCHONDRIAL"/>
    <property type="match status" value="1"/>
</dbReference>
<evidence type="ECO:0000256" key="10">
    <source>
        <dbReference type="ARBA" id="ARBA00071747"/>
    </source>
</evidence>
<dbReference type="EMBL" id="SSSN01000003">
    <property type="protein sequence ID" value="THG35601.1"/>
    <property type="molecule type" value="Genomic_DNA"/>
</dbReference>
<dbReference type="GO" id="GO:0005524">
    <property type="term" value="F:ATP binding"/>
    <property type="evidence" value="ECO:0007669"/>
    <property type="project" value="UniProtKB-KW"/>
</dbReference>
<dbReference type="SUPFAM" id="SSF90123">
    <property type="entry name" value="ABC transporter transmembrane region"/>
    <property type="match status" value="1"/>
</dbReference>
<dbReference type="GO" id="GO:0016887">
    <property type="term" value="F:ATP hydrolysis activity"/>
    <property type="evidence" value="ECO:0007669"/>
    <property type="project" value="InterPro"/>
</dbReference>
<feature type="compositionally biased region" description="Gly residues" evidence="11">
    <location>
        <begin position="39"/>
        <end position="51"/>
    </location>
</feature>
<evidence type="ECO:0000256" key="11">
    <source>
        <dbReference type="SAM" id="MobiDB-lite"/>
    </source>
</evidence>
<evidence type="ECO:0000256" key="4">
    <source>
        <dbReference type="ARBA" id="ARBA00022741"/>
    </source>
</evidence>
<accession>A0A4S4FZ03</accession>
<dbReference type="SUPFAM" id="SSF52540">
    <property type="entry name" value="P-loop containing nucleoside triphosphate hydrolases"/>
    <property type="match status" value="1"/>
</dbReference>
<organism evidence="15 16">
    <name type="scientific">Orlajensenia flava</name>
    <dbReference type="NCBI Taxonomy" id="2565934"/>
    <lineage>
        <taxon>Bacteria</taxon>
        <taxon>Bacillati</taxon>
        <taxon>Actinomycetota</taxon>
        <taxon>Actinomycetes</taxon>
        <taxon>Micrococcales</taxon>
        <taxon>Microbacteriaceae</taxon>
        <taxon>Orlajensenia</taxon>
    </lineage>
</organism>
<evidence type="ECO:0000256" key="6">
    <source>
        <dbReference type="ARBA" id="ARBA00022989"/>
    </source>
</evidence>
<dbReference type="InterPro" id="IPR039421">
    <property type="entry name" value="Type_1_exporter"/>
</dbReference>
<evidence type="ECO:0000256" key="8">
    <source>
        <dbReference type="ARBA" id="ARBA00055053"/>
    </source>
</evidence>
<keyword evidence="3 12" id="KW-0812">Transmembrane</keyword>
<feature type="compositionally biased region" description="Low complexity" evidence="11">
    <location>
        <begin position="14"/>
        <end position="37"/>
    </location>
</feature>
<dbReference type="FunFam" id="3.40.50.300:FF:000287">
    <property type="entry name" value="Multidrug ABC transporter ATP-binding protein"/>
    <property type="match status" value="1"/>
</dbReference>
<comment type="caution">
    <text evidence="15">The sequence shown here is derived from an EMBL/GenBank/DDBJ whole genome shotgun (WGS) entry which is preliminary data.</text>
</comment>
<feature type="transmembrane region" description="Helical" evidence="12">
    <location>
        <begin position="154"/>
        <end position="177"/>
    </location>
</feature>
<dbReference type="InterPro" id="IPR011527">
    <property type="entry name" value="ABC1_TM_dom"/>
</dbReference>
<evidence type="ECO:0000256" key="7">
    <source>
        <dbReference type="ARBA" id="ARBA00023136"/>
    </source>
</evidence>
<feature type="domain" description="ABC transporter" evidence="13">
    <location>
        <begin position="441"/>
        <end position="675"/>
    </location>
</feature>
<keyword evidence="7 12" id="KW-0472">Membrane</keyword>
<evidence type="ECO:0000259" key="14">
    <source>
        <dbReference type="PROSITE" id="PS50929"/>
    </source>
</evidence>
<feature type="region of interest" description="Disordered" evidence="11">
    <location>
        <begin position="1"/>
        <end position="56"/>
    </location>
</feature>
<dbReference type="InterPro" id="IPR036640">
    <property type="entry name" value="ABC1_TM_sf"/>
</dbReference>
<gene>
    <name evidence="15" type="ORF">E6C70_06070</name>
</gene>
<name>A0A4S4FZ03_9MICO</name>
<evidence type="ECO:0000256" key="1">
    <source>
        <dbReference type="ARBA" id="ARBA00004651"/>
    </source>
</evidence>
<dbReference type="Gene3D" id="1.20.1560.10">
    <property type="entry name" value="ABC transporter type 1, transmembrane domain"/>
    <property type="match status" value="1"/>
</dbReference>
<protein>
    <recommendedName>
        <fullName evidence="10">Fatty acid ABC transporter ATP-binding/permease protein</fullName>
    </recommendedName>
</protein>
<evidence type="ECO:0000259" key="13">
    <source>
        <dbReference type="PROSITE" id="PS50893"/>
    </source>
</evidence>
<keyword evidence="6 12" id="KW-1133">Transmembrane helix</keyword>
<dbReference type="InterPro" id="IPR003593">
    <property type="entry name" value="AAA+_ATPase"/>
</dbReference>